<gene>
    <name evidence="8" type="ORF">SETTUDRAFT_18226</name>
</gene>
<dbReference type="PANTHER" id="PTHR47171:SF3">
    <property type="entry name" value="FARA-RELATED"/>
    <property type="match status" value="1"/>
</dbReference>
<proteinExistence type="predicted"/>
<evidence type="ECO:0000256" key="6">
    <source>
        <dbReference type="SAM" id="MobiDB-lite"/>
    </source>
</evidence>
<reference evidence="8 9" key="2">
    <citation type="journal article" date="2013" name="PLoS Genet.">
        <title>Comparative genome structure, secondary metabolite, and effector coding capacity across Cochliobolus pathogens.</title>
        <authorList>
            <person name="Condon B.J."/>
            <person name="Leng Y."/>
            <person name="Wu D."/>
            <person name="Bushley K.E."/>
            <person name="Ohm R.A."/>
            <person name="Otillar R."/>
            <person name="Martin J."/>
            <person name="Schackwitz W."/>
            <person name="Grimwood J."/>
            <person name="MohdZainudin N."/>
            <person name="Xue C."/>
            <person name="Wang R."/>
            <person name="Manning V.A."/>
            <person name="Dhillon B."/>
            <person name="Tu Z.J."/>
            <person name="Steffenson B.J."/>
            <person name="Salamov A."/>
            <person name="Sun H."/>
            <person name="Lowry S."/>
            <person name="LaButti K."/>
            <person name="Han J."/>
            <person name="Copeland A."/>
            <person name="Lindquist E."/>
            <person name="Barry K."/>
            <person name="Schmutz J."/>
            <person name="Baker S.E."/>
            <person name="Ciuffetti L.M."/>
            <person name="Grigoriev I.V."/>
            <person name="Zhong S."/>
            <person name="Turgeon B.G."/>
        </authorList>
    </citation>
    <scope>NUCLEOTIDE SEQUENCE [LARGE SCALE GENOMIC DNA]</scope>
    <source>
        <strain evidence="9">28A</strain>
    </source>
</reference>
<evidence type="ECO:0000256" key="1">
    <source>
        <dbReference type="ARBA" id="ARBA00022833"/>
    </source>
</evidence>
<keyword evidence="4" id="KW-0804">Transcription</keyword>
<organism evidence="8 9">
    <name type="scientific">Exserohilum turcicum (strain 28A)</name>
    <name type="common">Northern leaf blight fungus</name>
    <name type="synonym">Setosphaeria turcica</name>
    <dbReference type="NCBI Taxonomy" id="671987"/>
    <lineage>
        <taxon>Eukaryota</taxon>
        <taxon>Fungi</taxon>
        <taxon>Dikarya</taxon>
        <taxon>Ascomycota</taxon>
        <taxon>Pezizomycotina</taxon>
        <taxon>Dothideomycetes</taxon>
        <taxon>Pleosporomycetidae</taxon>
        <taxon>Pleosporales</taxon>
        <taxon>Pleosporineae</taxon>
        <taxon>Pleosporaceae</taxon>
        <taxon>Exserohilum</taxon>
    </lineage>
</organism>
<dbReference type="GO" id="GO:0006351">
    <property type="term" value="P:DNA-templated transcription"/>
    <property type="evidence" value="ECO:0007669"/>
    <property type="project" value="InterPro"/>
</dbReference>
<dbReference type="OrthoDB" id="5121955at2759"/>
<evidence type="ECO:0000256" key="5">
    <source>
        <dbReference type="ARBA" id="ARBA00023242"/>
    </source>
</evidence>
<evidence type="ECO:0000259" key="7">
    <source>
        <dbReference type="Pfam" id="PF04082"/>
    </source>
</evidence>
<evidence type="ECO:0000256" key="4">
    <source>
        <dbReference type="ARBA" id="ARBA00023163"/>
    </source>
</evidence>
<reference evidence="8 9" key="1">
    <citation type="journal article" date="2012" name="PLoS Pathog.">
        <title>Diverse lifestyles and strategies of plant pathogenesis encoded in the genomes of eighteen Dothideomycetes fungi.</title>
        <authorList>
            <person name="Ohm R.A."/>
            <person name="Feau N."/>
            <person name="Henrissat B."/>
            <person name="Schoch C.L."/>
            <person name="Horwitz B.A."/>
            <person name="Barry K.W."/>
            <person name="Condon B.J."/>
            <person name="Copeland A.C."/>
            <person name="Dhillon B."/>
            <person name="Glaser F."/>
            <person name="Hesse C.N."/>
            <person name="Kosti I."/>
            <person name="LaButti K."/>
            <person name="Lindquist E.A."/>
            <person name="Lucas S."/>
            <person name="Salamov A.A."/>
            <person name="Bradshaw R.E."/>
            <person name="Ciuffetti L."/>
            <person name="Hamelin R.C."/>
            <person name="Kema G.H.J."/>
            <person name="Lawrence C."/>
            <person name="Scott J.A."/>
            <person name="Spatafora J.W."/>
            <person name="Turgeon B.G."/>
            <person name="de Wit P.J.G.M."/>
            <person name="Zhong S."/>
            <person name="Goodwin S.B."/>
            <person name="Grigoriev I.V."/>
        </authorList>
    </citation>
    <scope>NUCLEOTIDE SEQUENCE [LARGE SCALE GENOMIC DNA]</scope>
    <source>
        <strain evidence="9">28A</strain>
    </source>
</reference>
<dbReference type="AlphaFoldDB" id="R0J3L6"/>
<dbReference type="Proteomes" id="UP000016935">
    <property type="component" value="Unassembled WGS sequence"/>
</dbReference>
<protein>
    <recommendedName>
        <fullName evidence="7">Xylanolytic transcriptional activator regulatory domain-containing protein</fullName>
    </recommendedName>
</protein>
<dbReference type="RefSeq" id="XP_008020061.1">
    <property type="nucleotide sequence ID" value="XM_008021870.1"/>
</dbReference>
<sequence length="473" mass="53145">MAALKGFEAAMLGVILQRKYGLQPVEASINTINRYGKGRRNHTPVATQSYIDRDFPAEALGLEKSTESLEQENAAAPLGLDSSAASPELGNSTDEVIHLAVEPLQHTQVFDLDPALSIDDSPSLTTSCATLEAEDTILQQVCQQIATPRADGRVGYLNNVQPWATVIEYQNSLQPTRILGELLACYKSLNRMTQIIHVTDSGFPPGVAPRSRQQLELFGLGENEVAFLNSANVFTVPSKDVCIELFEKFFTFAHPYSPVLDRCAFLSQYCNSDYSSFVMQAVLANAIPYASEDLLFRAGFATHQSALQEFNKRAILLYNFNCEKQQLSVLQGALLLGTQWITHSVDKDYRFWISTATRIAMRMGLHRSHIQDELDSKFYVLLKRIWGVLWVRDVLLVTTGLINERYIPDDCDTVELCEADWDEDTTIVPLEMRECLTPINITQKLFFIHLSRLARIGREAHKIAFSHFGQRPF</sequence>
<feature type="region of interest" description="Disordered" evidence="6">
    <location>
        <begin position="67"/>
        <end position="86"/>
    </location>
</feature>
<dbReference type="HOGENOM" id="CLU_577667_0_0_1"/>
<dbReference type="PANTHER" id="PTHR47171">
    <property type="entry name" value="FARA-RELATED"/>
    <property type="match status" value="1"/>
</dbReference>
<evidence type="ECO:0000313" key="9">
    <source>
        <dbReference type="Proteomes" id="UP000016935"/>
    </source>
</evidence>
<keyword evidence="3" id="KW-0238">DNA-binding</keyword>
<keyword evidence="1" id="KW-0862">Zinc</keyword>
<feature type="domain" description="Xylanolytic transcriptional activator regulatory" evidence="7">
    <location>
        <begin position="248"/>
        <end position="399"/>
    </location>
</feature>
<dbReference type="GO" id="GO:0008270">
    <property type="term" value="F:zinc ion binding"/>
    <property type="evidence" value="ECO:0007669"/>
    <property type="project" value="InterPro"/>
</dbReference>
<evidence type="ECO:0000256" key="3">
    <source>
        <dbReference type="ARBA" id="ARBA00023125"/>
    </source>
</evidence>
<keyword evidence="9" id="KW-1185">Reference proteome</keyword>
<dbReference type="eggNOG" id="ENOG502RV96">
    <property type="taxonomic scope" value="Eukaryota"/>
</dbReference>
<keyword evidence="2" id="KW-0805">Transcription regulation</keyword>
<dbReference type="Pfam" id="PF04082">
    <property type="entry name" value="Fungal_trans"/>
    <property type="match status" value="1"/>
</dbReference>
<dbReference type="CDD" id="cd12148">
    <property type="entry name" value="fungal_TF_MHR"/>
    <property type="match status" value="1"/>
</dbReference>
<name>R0J3L6_EXST2</name>
<dbReference type="EMBL" id="KB908481">
    <property type="protein sequence ID" value="EOA91545.1"/>
    <property type="molecule type" value="Genomic_DNA"/>
</dbReference>
<evidence type="ECO:0000313" key="8">
    <source>
        <dbReference type="EMBL" id="EOA91545.1"/>
    </source>
</evidence>
<dbReference type="GeneID" id="19401908"/>
<accession>R0J3L6</accession>
<dbReference type="InterPro" id="IPR052073">
    <property type="entry name" value="Amide_Lactam_Regulators"/>
</dbReference>
<evidence type="ECO:0000256" key="2">
    <source>
        <dbReference type="ARBA" id="ARBA00023015"/>
    </source>
</evidence>
<keyword evidence="5" id="KW-0539">Nucleus</keyword>
<dbReference type="GO" id="GO:0003677">
    <property type="term" value="F:DNA binding"/>
    <property type="evidence" value="ECO:0007669"/>
    <property type="project" value="UniProtKB-KW"/>
</dbReference>
<dbReference type="InterPro" id="IPR007219">
    <property type="entry name" value="XnlR_reg_dom"/>
</dbReference>